<gene>
    <name evidence="2" type="ORF">SPHINGO8BC_60237</name>
</gene>
<dbReference type="AlphaFoldDB" id="A0A654DPX5"/>
<dbReference type="EMBL" id="CABWMV010000025">
    <property type="protein sequence ID" value="VXD04557.1"/>
    <property type="molecule type" value="Genomic_DNA"/>
</dbReference>
<keyword evidence="1" id="KW-0812">Transmembrane</keyword>
<accession>A0A654DPX5</accession>
<protein>
    <submittedName>
        <fullName evidence="2">Uncharacterized protein</fullName>
    </submittedName>
</protein>
<keyword evidence="1" id="KW-0472">Membrane</keyword>
<sequence length="46" mass="5023">MGLGAVSFLQDDAAPSIRISAAATAIFVLMYFMCCKFLTKVMIVNY</sequence>
<evidence type="ECO:0000313" key="2">
    <source>
        <dbReference type="EMBL" id="VXD04557.1"/>
    </source>
</evidence>
<evidence type="ECO:0000256" key="1">
    <source>
        <dbReference type="SAM" id="Phobius"/>
    </source>
</evidence>
<reference evidence="2 3" key="1">
    <citation type="submission" date="2019-10" db="EMBL/GenBank/DDBJ databases">
        <authorList>
            <person name="Karimi E."/>
        </authorList>
    </citation>
    <scope>NUCLEOTIDE SEQUENCE [LARGE SCALE GENOMIC DNA]</scope>
    <source>
        <strain evidence="2">Sphingobacterium sp. 8BC</strain>
    </source>
</reference>
<dbReference type="Proteomes" id="UP000432350">
    <property type="component" value="Unassembled WGS sequence"/>
</dbReference>
<keyword evidence="1" id="KW-1133">Transmembrane helix</keyword>
<organism evidence="2 3">
    <name type="scientific">Sphingobacterium multivorum</name>
    <dbReference type="NCBI Taxonomy" id="28454"/>
    <lineage>
        <taxon>Bacteria</taxon>
        <taxon>Pseudomonadati</taxon>
        <taxon>Bacteroidota</taxon>
        <taxon>Sphingobacteriia</taxon>
        <taxon>Sphingobacteriales</taxon>
        <taxon>Sphingobacteriaceae</taxon>
        <taxon>Sphingobacterium</taxon>
    </lineage>
</organism>
<feature type="transmembrane region" description="Helical" evidence="1">
    <location>
        <begin position="17"/>
        <end position="38"/>
    </location>
</feature>
<name>A0A654DPX5_SPHMU</name>
<evidence type="ECO:0000313" key="3">
    <source>
        <dbReference type="Proteomes" id="UP000432350"/>
    </source>
</evidence>
<proteinExistence type="predicted"/>